<protein>
    <recommendedName>
        <fullName evidence="17">Bifunctional glutamate/proline--tRNA ligase</fullName>
        <ecNumber evidence="2">6.1.1.15</ecNumber>
        <ecNumber evidence="3">6.1.1.17</ecNumber>
    </recommendedName>
    <alternativeName>
        <fullName evidence="18">Bifunctional aminoacyl-tRNA synthetase</fullName>
    </alternativeName>
</protein>
<evidence type="ECO:0000256" key="9">
    <source>
        <dbReference type="ARBA" id="ARBA00022840"/>
    </source>
</evidence>
<dbReference type="InterPro" id="IPR033721">
    <property type="entry name" value="ProRS_core_arch_euk"/>
</dbReference>
<keyword evidence="10" id="KW-0694">RNA-binding</keyword>
<feature type="compositionally biased region" description="Basic and acidic residues" evidence="20">
    <location>
        <begin position="187"/>
        <end position="196"/>
    </location>
</feature>
<dbReference type="CDD" id="cd00862">
    <property type="entry name" value="ProRS_anticodon_zinc"/>
    <property type="match status" value="1"/>
</dbReference>
<comment type="similarity">
    <text evidence="1">In the C-terminal section; belongs to the class-II aminoacyl-tRNA synthetase family.</text>
</comment>
<gene>
    <name evidence="24" type="primary">Gluprors</name>
    <name evidence="24" type="ORF">G6Z76_0002351</name>
</gene>
<keyword evidence="4" id="KW-0597">Phosphoprotein</keyword>
<dbReference type="InterPro" id="IPR036282">
    <property type="entry name" value="Glutathione-S-Trfase_C_sf"/>
</dbReference>
<evidence type="ECO:0000256" key="1">
    <source>
        <dbReference type="ARBA" id="ARBA00009968"/>
    </source>
</evidence>
<dbReference type="FunFam" id="3.40.50.620:FF:000070">
    <property type="entry name" value="Bifunctional glutamate/proline--tRNA ligase"/>
    <property type="match status" value="1"/>
</dbReference>
<dbReference type="InterPro" id="IPR001412">
    <property type="entry name" value="aa-tRNA-synth_I_CS"/>
</dbReference>
<dbReference type="PROSITE" id="PS50405">
    <property type="entry name" value="GST_CTER"/>
    <property type="match status" value="1"/>
</dbReference>
<dbReference type="PROSITE" id="PS51185">
    <property type="entry name" value="WHEP_TRS_2"/>
    <property type="match status" value="5"/>
</dbReference>
<feature type="non-terminal residue" evidence="24">
    <location>
        <position position="1959"/>
    </location>
</feature>
<sequence length="1959" mass="226309">KHDFVYIIYLNLKSTDVLVVAEVINSEKKNIIILWNNTWNDESDVCLYDKDNKLLGEYNNEITRYLARTINPLLYGGTCPYERTEIDHWISCALVLQNKQINKELLNYLNDVLIARTWLVTKRLTLADIHVFCVLHRHEYIKSYAKDYCNITRWYKHMESLPVFNNAISMVAKNCSSTSKPKNVSPQKEKSDIKQTKTRKQEGKFIDLPGAEMGKVVVRFPPEASGYLHIGHAKAALLNQYYAETFQGQLIMRFDDTNPAKETVEFEEAILEDLKLLQIKPDRFTHTSDYFDILQEYCTTLIKDGKAYLDCTPANLMKEQRDKRLKSEYRDLSSSENLKLWEEMKRGTKMGQEYCVRAKIDYQSTNGCMRDPTIYRCKLEPHPRTGNKYKVYPTYDFACPIVDVIENVTHTLRTTEYHDRDAQFYWIIEALGLRRPYIWEYSRLNMTHTVLSKRKLTWFVNEGLVDGWDDPRFPTVRGILRRGMTVEGLKQFIIAQGSSKSVVFMEWDKIWAFNKKVIDPVAIRYTALEYNELIPVNVIDAKEDWLIVQNHPKDSSRGTKQVRVGSKILIEKEDAERLIEGQNATFINWGNIMIQKINKCDGNIVDVEARLNLEDKNYKNTLKLTWLAESLPTSDSNAEKSNPIKCYAVYFDHIMSVPVLGKDDDFKNFVAKNTRKEIRILGEVELKRVKKGEIIQLQRKGFFICDIPYASSSYSTREPPIVLFHIPDGHTTTPYTTPAVSNNQQESKVQHEETLDIIYRNPLEKIEEAIIKYDKTKILNPSWKDKIQKLMKELGLMIPYDAVNGTLRISTDSMLYPLYLKEKNEEYVDEVYTDIEDYFQRLMDMHFYRMLLLLSVYNLVFKDPDTDDPLVCMSVAIKAQFDKVQFLKNLKANKSKIVQEEKILSDLKKNYKIMMNGQDWKPELSEPNGPESNVYSDQKVDPEIQEIFERYKKQGHTKEYILYMVDIQKSIYEYLRIAKESMFNKRRWTDGPTGPTEDFGAYLKTRTQLLFEKIKKQSDEVRELKSSKIDKSIIEQEVKVLLTLKSDYKIVTGRDWKPDDSKIKSENQDISEAEKISEEIKKQGDKVRNLKSSKADKSIIDQEVKVLLNLKSDYKNATGQDWKPADTKVATIESKIKPGNQDISEIVKISEEIKKQGDKVRNLKSSKADKSIIDQEVTILLSLKSVYKNVTGQDWKPADTKVASTESKIKSENQDISEAEKISEEIKKQGDKDWKPDDSKVVITESKVKSENQDISKAEKISEEIKKQGDKIRNLKSSKADKSIIDQEVKVLLSLKSDYKNTTGQDWKPDDIKVTESKVKSENQDISKAEKISEEIKKQGDKIRNLKSSKADKSIIDQEVKVLLSLKSDYKNTTGQDWKPADIKSIIDQEVKVLLSLKSDYKSLTGQDWKPVNSDAASKKEKHISKPENMSEKEVAKNANNKDSDSSKTGTRLGLEAKKEENFTDWYSQVITKSGMIEYYDVSGCYILRPWSFSIWKIIKEFIDKEITDTGVQECYFPIFVTRSVLEKEKAHIADFAPEVAWVTKYGETDLAEPIAIRPTSETIMYPAYAKWLRSDTELPLRLNQWNNVVRWEFKDPKPFLRTREFLWQEGHTAFATKTEAEAEVLMILDLYARVYEDLLAVPVIKGRKTEKEKFAGGEYTTTVEAFIPINGRAIQGATSHYLGQNFSKMFNIQVEGIAGREEKTFVYQNSWGLTTRTIGVMIMVHGDDRGLVLPPNVAPIQIVVIPCGIAVNMDEHTKESILKKCDWLVRHLGQEGKFRVKSDCRLNRTPGWKFNHWELKGVPIRLEVGPKDLLKNQVTVVRRDNFQRTAIEIYNDNIITPLTSILNDVQKQLLSRAKSKLNEHIKKVEKWSDFNPELNKKNLLLAPFCGDPACEDKIKEDSKEDRSESAESGSLMGAKSLCIPFDQPEMTRPLNELKCIHHSCKNKPKFYTLFGRSY</sequence>
<accession>A0A836GCL9</accession>
<dbReference type="InterPro" id="IPR004499">
    <property type="entry name" value="Pro-tRNA-ligase_IIa_arc-type"/>
</dbReference>
<keyword evidence="11" id="KW-0648">Protein biosynthesis</keyword>
<dbReference type="InterPro" id="IPR010987">
    <property type="entry name" value="Glutathione-S-Trfase_C-like"/>
</dbReference>
<dbReference type="SUPFAM" id="SSF50715">
    <property type="entry name" value="Ribosomal protein L25-like"/>
    <property type="match status" value="1"/>
</dbReference>
<dbReference type="EC" id="6.1.1.15" evidence="2"/>
<evidence type="ECO:0000256" key="14">
    <source>
        <dbReference type="ARBA" id="ARBA00047366"/>
    </source>
</evidence>
<dbReference type="FunFam" id="3.40.50.800:FF:000005">
    <property type="entry name" value="bifunctional glutamate/proline--tRNA ligase"/>
    <property type="match status" value="1"/>
</dbReference>
<dbReference type="InterPro" id="IPR011035">
    <property type="entry name" value="Ribosomal_bL25/Gln-tRNA_synth"/>
</dbReference>
<evidence type="ECO:0000259" key="21">
    <source>
        <dbReference type="PROSITE" id="PS50405"/>
    </source>
</evidence>
<dbReference type="FunFam" id="3.30.110.30:FF:000001">
    <property type="entry name" value="Bifunctional glutamate/proline--tRNA ligase"/>
    <property type="match status" value="1"/>
</dbReference>
<evidence type="ECO:0000256" key="19">
    <source>
        <dbReference type="SAM" id="Coils"/>
    </source>
</evidence>
<dbReference type="EC" id="6.1.1.17" evidence="3"/>
<dbReference type="Proteomes" id="UP000669903">
    <property type="component" value="Unassembled WGS sequence"/>
</dbReference>
<dbReference type="HAMAP" id="MF_01571">
    <property type="entry name" value="Pro_tRNA_synth_type3"/>
    <property type="match status" value="1"/>
</dbReference>
<dbReference type="CDD" id="cd00778">
    <property type="entry name" value="ProRS_core_arch_euk"/>
    <property type="match status" value="1"/>
</dbReference>
<dbReference type="EMBL" id="JAANIC010004024">
    <property type="protein sequence ID" value="KAG5336680.1"/>
    <property type="molecule type" value="Genomic_DNA"/>
</dbReference>
<dbReference type="Gene3D" id="3.30.930.10">
    <property type="entry name" value="Bira Bifunctional Protein, Domain 2"/>
    <property type="match status" value="1"/>
</dbReference>
<comment type="similarity">
    <text evidence="16">In the N-terminal section; belongs to the class-I aminoacyl-tRNA synthetase family. Glutamate--tRNA ligase type 2 subfamily.</text>
</comment>
<dbReference type="Pfam" id="PF00587">
    <property type="entry name" value="tRNA-synt_2b"/>
    <property type="match status" value="1"/>
</dbReference>
<dbReference type="PROSITE" id="PS00762">
    <property type="entry name" value="WHEP_TRS_1"/>
    <property type="match status" value="4"/>
</dbReference>
<dbReference type="CDD" id="cd00807">
    <property type="entry name" value="GlnRS_core"/>
    <property type="match status" value="1"/>
</dbReference>
<dbReference type="Gene3D" id="2.40.240.10">
    <property type="entry name" value="Ribosomal Protein L25, Chain P"/>
    <property type="match status" value="1"/>
</dbReference>
<dbReference type="InterPro" id="IPR045864">
    <property type="entry name" value="aa-tRNA-synth_II/BPL/LPL"/>
</dbReference>
<dbReference type="InterPro" id="IPR009068">
    <property type="entry name" value="uS15_NS1_RNA-bd_sf"/>
</dbReference>
<evidence type="ECO:0000256" key="2">
    <source>
        <dbReference type="ARBA" id="ARBA00012831"/>
    </source>
</evidence>
<dbReference type="Gene3D" id="1.20.1050.130">
    <property type="match status" value="1"/>
</dbReference>
<dbReference type="InterPro" id="IPR014729">
    <property type="entry name" value="Rossmann-like_a/b/a_fold"/>
</dbReference>
<dbReference type="InterPro" id="IPR016061">
    <property type="entry name" value="Pro-tRNA_ligase_II_C"/>
</dbReference>
<keyword evidence="13" id="KW-0511">Multifunctional enzyme</keyword>
<dbReference type="Pfam" id="PF00458">
    <property type="entry name" value="WHEP-TRS"/>
    <property type="match status" value="6"/>
</dbReference>
<feature type="domain" description="WHEP-TRS" evidence="23">
    <location>
        <begin position="1145"/>
        <end position="1201"/>
    </location>
</feature>
<dbReference type="SMART" id="SM00991">
    <property type="entry name" value="WHEP-TRS"/>
    <property type="match status" value="7"/>
</dbReference>
<evidence type="ECO:0000256" key="12">
    <source>
        <dbReference type="ARBA" id="ARBA00023146"/>
    </source>
</evidence>
<dbReference type="NCBIfam" id="TIGR00463">
    <property type="entry name" value="gltX_arch"/>
    <property type="match status" value="1"/>
</dbReference>
<dbReference type="CDD" id="cd10309">
    <property type="entry name" value="GST_C_GluProRS_N"/>
    <property type="match status" value="1"/>
</dbReference>
<dbReference type="Pfam" id="PF20974">
    <property type="entry name" value="tRNA-synt_1c_C2"/>
    <property type="match status" value="1"/>
</dbReference>
<evidence type="ECO:0000256" key="15">
    <source>
        <dbReference type="ARBA" id="ARBA00050792"/>
    </source>
</evidence>
<dbReference type="GO" id="GO:0004827">
    <property type="term" value="F:proline-tRNA ligase activity"/>
    <property type="evidence" value="ECO:0007669"/>
    <property type="project" value="UniProtKB-EC"/>
</dbReference>
<feature type="compositionally biased region" description="Basic and acidic residues" evidence="20">
    <location>
        <begin position="1424"/>
        <end position="1446"/>
    </location>
</feature>
<evidence type="ECO:0000256" key="18">
    <source>
        <dbReference type="ARBA" id="ARBA00076053"/>
    </source>
</evidence>
<dbReference type="Gene3D" id="1.10.287.10">
    <property type="entry name" value="S15/NS1, RNA-binding"/>
    <property type="match status" value="7"/>
</dbReference>
<feature type="region of interest" description="Disordered" evidence="20">
    <location>
        <begin position="1411"/>
        <end position="1453"/>
    </location>
</feature>
<dbReference type="SUPFAM" id="SSF64586">
    <property type="entry name" value="C-terminal domain of ProRS"/>
    <property type="match status" value="1"/>
</dbReference>
<keyword evidence="12" id="KW-0030">Aminoacyl-tRNA synthetase</keyword>
<dbReference type="InterPro" id="IPR000924">
    <property type="entry name" value="Glu/Gln-tRNA-synth"/>
</dbReference>
<dbReference type="Pfam" id="PF03950">
    <property type="entry name" value="tRNA-synt_1c_C"/>
    <property type="match status" value="1"/>
</dbReference>
<feature type="coiled-coil region" evidence="19">
    <location>
        <begin position="1202"/>
        <end position="1278"/>
    </location>
</feature>
<evidence type="ECO:0000256" key="4">
    <source>
        <dbReference type="ARBA" id="ARBA00022553"/>
    </source>
</evidence>
<dbReference type="InterPro" id="IPR004526">
    <property type="entry name" value="Glu-tRNA-synth_arc/euk"/>
</dbReference>
<evidence type="ECO:0000313" key="24">
    <source>
        <dbReference type="EMBL" id="KAG5336680.1"/>
    </source>
</evidence>
<dbReference type="Gene3D" id="3.30.110.30">
    <property type="entry name" value="C-terminal domain of ProRS"/>
    <property type="match status" value="1"/>
</dbReference>
<dbReference type="FunFam" id="1.10.287.10:FF:000006">
    <property type="entry name" value="Bifunctional glutamate/proline--tRNA ligase"/>
    <property type="match status" value="4"/>
</dbReference>
<dbReference type="InterPro" id="IPR036621">
    <property type="entry name" value="Anticodon-bd_dom_sf"/>
</dbReference>
<dbReference type="GO" id="GO:0006424">
    <property type="term" value="P:glutamyl-tRNA aminoacylation"/>
    <property type="evidence" value="ECO:0007669"/>
    <property type="project" value="InterPro"/>
</dbReference>
<dbReference type="PRINTS" id="PR00987">
    <property type="entry name" value="TRNASYNTHGLU"/>
</dbReference>
<evidence type="ECO:0000256" key="17">
    <source>
        <dbReference type="ARBA" id="ARBA00067786"/>
    </source>
</evidence>
<dbReference type="CDD" id="cd00936">
    <property type="entry name" value="WEPRS_RNA"/>
    <property type="match status" value="5"/>
</dbReference>
<dbReference type="SUPFAM" id="SSF47060">
    <property type="entry name" value="S15/NS1 RNA-binding domain"/>
    <property type="match status" value="5"/>
</dbReference>
<dbReference type="InterPro" id="IPR004046">
    <property type="entry name" value="GST_C"/>
</dbReference>
<keyword evidence="19" id="KW-0175">Coiled coil</keyword>
<keyword evidence="6" id="KW-0479">Metal-binding</keyword>
<dbReference type="InterPro" id="IPR049437">
    <property type="entry name" value="tRNA-synt_1c_C2"/>
</dbReference>
<dbReference type="SUPFAM" id="SSF52374">
    <property type="entry name" value="Nucleotidylyl transferase"/>
    <property type="match status" value="1"/>
</dbReference>
<feature type="domain" description="WHEP-TRS" evidence="23">
    <location>
        <begin position="1257"/>
        <end position="1313"/>
    </location>
</feature>
<dbReference type="GO" id="GO:0017101">
    <property type="term" value="C:aminoacyl-tRNA synthetase multienzyme complex"/>
    <property type="evidence" value="ECO:0007669"/>
    <property type="project" value="UniProtKB-ARBA"/>
</dbReference>
<dbReference type="PANTHER" id="PTHR43382">
    <property type="entry name" value="PROLYL-TRNA SYNTHETASE"/>
    <property type="match status" value="1"/>
</dbReference>
<dbReference type="InterPro" id="IPR000738">
    <property type="entry name" value="WHEP-TRS_dom"/>
</dbReference>
<dbReference type="FunFam" id="3.30.930.10:FF:000007">
    <property type="entry name" value="Bifunctional glutamate/proline--tRNA ligase"/>
    <property type="match status" value="1"/>
</dbReference>
<keyword evidence="5 24" id="KW-0436">Ligase</keyword>
<dbReference type="Gene3D" id="3.40.50.800">
    <property type="entry name" value="Anticodon-binding domain"/>
    <property type="match status" value="1"/>
</dbReference>
<dbReference type="SUPFAM" id="SSF47616">
    <property type="entry name" value="GST C-terminal domain-like"/>
    <property type="match status" value="1"/>
</dbReference>
<name>A0A836GCL9_9HYME</name>
<dbReference type="Pfam" id="PF03129">
    <property type="entry name" value="HGTP_anticodon"/>
    <property type="match status" value="1"/>
</dbReference>
<feature type="domain" description="WHEP-TRS" evidence="23">
    <location>
        <begin position="1006"/>
        <end position="1062"/>
    </location>
</feature>
<dbReference type="SUPFAM" id="SSF55681">
    <property type="entry name" value="Class II aaRS and biotin synthetases"/>
    <property type="match status" value="1"/>
</dbReference>
<evidence type="ECO:0000259" key="22">
    <source>
        <dbReference type="PROSITE" id="PS50862"/>
    </source>
</evidence>
<dbReference type="InterPro" id="IPR020056">
    <property type="entry name" value="Rbsml_bL25/Gln-tRNA_synth_N"/>
</dbReference>
<reference evidence="24" key="1">
    <citation type="submission" date="2020-03" db="EMBL/GenBank/DDBJ databases">
        <title>Relaxed selection underlies rapid genomic changes in the transitions from sociality to social parasitism in ants.</title>
        <authorList>
            <person name="Bi X."/>
        </authorList>
    </citation>
    <scope>NUCLEOTIDE SEQUENCE</scope>
    <source>
        <strain evidence="24">BGI-DK2014a</strain>
        <tissue evidence="24">Whole body</tissue>
    </source>
</reference>
<dbReference type="InterPro" id="IPR006195">
    <property type="entry name" value="aa-tRNA-synth_II"/>
</dbReference>
<comment type="catalytic activity">
    <reaction evidence="14">
        <text>tRNA(Glu) + L-glutamate + ATP = L-glutamyl-tRNA(Glu) + AMP + diphosphate</text>
        <dbReference type="Rhea" id="RHEA:23540"/>
        <dbReference type="Rhea" id="RHEA-COMP:9663"/>
        <dbReference type="Rhea" id="RHEA-COMP:9680"/>
        <dbReference type="ChEBI" id="CHEBI:29985"/>
        <dbReference type="ChEBI" id="CHEBI:30616"/>
        <dbReference type="ChEBI" id="CHEBI:33019"/>
        <dbReference type="ChEBI" id="CHEBI:78442"/>
        <dbReference type="ChEBI" id="CHEBI:78520"/>
        <dbReference type="ChEBI" id="CHEBI:456215"/>
        <dbReference type="EC" id="6.1.1.17"/>
    </reaction>
    <physiologicalReaction direction="left-to-right" evidence="14">
        <dbReference type="Rhea" id="RHEA:23541"/>
    </physiologicalReaction>
</comment>
<evidence type="ECO:0000256" key="7">
    <source>
        <dbReference type="ARBA" id="ARBA00022741"/>
    </source>
</evidence>
<organism evidence="24 25">
    <name type="scientific">Acromyrmex charruanus</name>
    <dbReference type="NCBI Taxonomy" id="2715315"/>
    <lineage>
        <taxon>Eukaryota</taxon>
        <taxon>Metazoa</taxon>
        <taxon>Ecdysozoa</taxon>
        <taxon>Arthropoda</taxon>
        <taxon>Hexapoda</taxon>
        <taxon>Insecta</taxon>
        <taxon>Pterygota</taxon>
        <taxon>Neoptera</taxon>
        <taxon>Endopterygota</taxon>
        <taxon>Hymenoptera</taxon>
        <taxon>Apocrita</taxon>
        <taxon>Aculeata</taxon>
        <taxon>Formicoidea</taxon>
        <taxon>Formicidae</taxon>
        <taxon>Myrmicinae</taxon>
        <taxon>Acromyrmex</taxon>
    </lineage>
</organism>
<dbReference type="GO" id="GO:0004818">
    <property type="term" value="F:glutamate-tRNA ligase activity"/>
    <property type="evidence" value="ECO:0007669"/>
    <property type="project" value="UniProtKB-EC"/>
</dbReference>
<evidence type="ECO:0000256" key="13">
    <source>
        <dbReference type="ARBA" id="ARBA00023268"/>
    </source>
</evidence>
<evidence type="ECO:0000256" key="6">
    <source>
        <dbReference type="ARBA" id="ARBA00022723"/>
    </source>
</evidence>
<feature type="region of interest" description="Disordered" evidence="20">
    <location>
        <begin position="177"/>
        <end position="196"/>
    </location>
</feature>
<feature type="domain" description="GST C-terminal" evidence="21">
    <location>
        <begin position="25"/>
        <end position="184"/>
    </location>
</feature>
<keyword evidence="8" id="KW-0862">Zinc</keyword>
<keyword evidence="7" id="KW-0547">Nucleotide-binding</keyword>
<keyword evidence="9" id="KW-0067">ATP-binding</keyword>
<comment type="caution">
    <text evidence="24">The sequence shown here is derived from an EMBL/GenBank/DDBJ whole genome shotgun (WGS) entry which is preliminary data.</text>
</comment>
<dbReference type="Pfam" id="PF09180">
    <property type="entry name" value="ProRS-C_1"/>
    <property type="match status" value="1"/>
</dbReference>
<dbReference type="InterPro" id="IPR020058">
    <property type="entry name" value="Glu/Gln-tRNA-synth_Ib_cat-dom"/>
</dbReference>
<evidence type="ECO:0000256" key="20">
    <source>
        <dbReference type="SAM" id="MobiDB-lite"/>
    </source>
</evidence>
<evidence type="ECO:0000256" key="16">
    <source>
        <dbReference type="ARBA" id="ARBA00061295"/>
    </source>
</evidence>
<evidence type="ECO:0000256" key="5">
    <source>
        <dbReference type="ARBA" id="ARBA00022598"/>
    </source>
</evidence>
<evidence type="ECO:0000313" key="25">
    <source>
        <dbReference type="Proteomes" id="UP000669903"/>
    </source>
</evidence>
<dbReference type="GO" id="GO:0006433">
    <property type="term" value="P:prolyl-tRNA aminoacylation"/>
    <property type="evidence" value="ECO:0007669"/>
    <property type="project" value="InterPro"/>
</dbReference>
<dbReference type="PANTHER" id="PTHR43382:SF2">
    <property type="entry name" value="BIFUNCTIONAL GLUTAMATE_PROLINE--TRNA LIGASE"/>
    <property type="match status" value="1"/>
</dbReference>
<evidence type="ECO:0000256" key="3">
    <source>
        <dbReference type="ARBA" id="ARBA00012835"/>
    </source>
</evidence>
<dbReference type="InterPro" id="IPR002314">
    <property type="entry name" value="aa-tRNA-synt_IIb"/>
</dbReference>
<dbReference type="Gene3D" id="3.40.50.620">
    <property type="entry name" value="HUPs"/>
    <property type="match status" value="1"/>
</dbReference>
<keyword evidence="25" id="KW-1185">Reference proteome</keyword>
<dbReference type="SUPFAM" id="SSF52954">
    <property type="entry name" value="Class II aaRS ABD-related"/>
    <property type="match status" value="1"/>
</dbReference>
<feature type="domain" description="Aminoacyl-transfer RNA synthetases class-II family profile" evidence="22">
    <location>
        <begin position="1493"/>
        <end position="1735"/>
    </location>
</feature>
<dbReference type="HAMAP" id="MF_02076">
    <property type="entry name" value="Glu_tRNA_synth_type2"/>
    <property type="match status" value="1"/>
</dbReference>
<dbReference type="PROSITE" id="PS50862">
    <property type="entry name" value="AA_TRNA_LIGASE_II"/>
    <property type="match status" value="1"/>
</dbReference>
<evidence type="ECO:0000256" key="8">
    <source>
        <dbReference type="ARBA" id="ARBA00022833"/>
    </source>
</evidence>
<evidence type="ECO:0000256" key="10">
    <source>
        <dbReference type="ARBA" id="ARBA00022884"/>
    </source>
</evidence>
<dbReference type="PROSITE" id="PS00178">
    <property type="entry name" value="AA_TRNA_LIGASE_I"/>
    <property type="match status" value="1"/>
</dbReference>
<dbReference type="SMART" id="SM00946">
    <property type="entry name" value="ProRS-C_1"/>
    <property type="match status" value="1"/>
</dbReference>
<dbReference type="Pfam" id="PF00043">
    <property type="entry name" value="GST_C"/>
    <property type="match status" value="1"/>
</dbReference>
<dbReference type="GO" id="GO:0046872">
    <property type="term" value="F:metal ion binding"/>
    <property type="evidence" value="ECO:0007669"/>
    <property type="project" value="UniProtKB-KW"/>
</dbReference>
<feature type="compositionally biased region" description="Polar residues" evidence="20">
    <location>
        <begin position="177"/>
        <end position="186"/>
    </location>
</feature>
<feature type="coiled-coil region" evidence="19">
    <location>
        <begin position="1063"/>
        <end position="1093"/>
    </location>
</feature>
<feature type="domain" description="WHEP-TRS" evidence="23">
    <location>
        <begin position="1328"/>
        <end position="1384"/>
    </location>
</feature>
<dbReference type="Pfam" id="PF00749">
    <property type="entry name" value="tRNA-synt_1c"/>
    <property type="match status" value="1"/>
</dbReference>
<evidence type="ECO:0000256" key="11">
    <source>
        <dbReference type="ARBA" id="ARBA00022917"/>
    </source>
</evidence>
<dbReference type="GO" id="GO:0005524">
    <property type="term" value="F:ATP binding"/>
    <property type="evidence" value="ECO:0007669"/>
    <property type="project" value="UniProtKB-KW"/>
</dbReference>
<dbReference type="InterPro" id="IPR020059">
    <property type="entry name" value="Glu/Gln-tRNA-synth_Ib_codon-bd"/>
</dbReference>
<feature type="coiled-coil region" evidence="19">
    <location>
        <begin position="1319"/>
        <end position="1349"/>
    </location>
</feature>
<feature type="domain" description="WHEP-TRS" evidence="23">
    <location>
        <begin position="1072"/>
        <end position="1128"/>
    </location>
</feature>
<dbReference type="GO" id="GO:0005737">
    <property type="term" value="C:cytoplasm"/>
    <property type="evidence" value="ECO:0007669"/>
    <property type="project" value="InterPro"/>
</dbReference>
<dbReference type="InterPro" id="IPR004154">
    <property type="entry name" value="Anticodon-bd"/>
</dbReference>
<comment type="catalytic activity">
    <reaction evidence="15">
        <text>tRNA(Pro) + L-proline + ATP = L-prolyl-tRNA(Pro) + AMP + diphosphate</text>
        <dbReference type="Rhea" id="RHEA:14305"/>
        <dbReference type="Rhea" id="RHEA-COMP:9700"/>
        <dbReference type="Rhea" id="RHEA-COMP:9702"/>
        <dbReference type="ChEBI" id="CHEBI:30616"/>
        <dbReference type="ChEBI" id="CHEBI:33019"/>
        <dbReference type="ChEBI" id="CHEBI:60039"/>
        <dbReference type="ChEBI" id="CHEBI:78442"/>
        <dbReference type="ChEBI" id="CHEBI:78532"/>
        <dbReference type="ChEBI" id="CHEBI:456215"/>
        <dbReference type="EC" id="6.1.1.15"/>
    </reaction>
    <physiologicalReaction direction="left-to-right" evidence="15">
        <dbReference type="Rhea" id="RHEA:14306"/>
    </physiologicalReaction>
</comment>
<dbReference type="NCBIfam" id="TIGR00408">
    <property type="entry name" value="proS_fam_I"/>
    <property type="match status" value="1"/>
</dbReference>
<dbReference type="GO" id="GO:0003723">
    <property type="term" value="F:RNA binding"/>
    <property type="evidence" value="ECO:0007669"/>
    <property type="project" value="UniProtKB-KW"/>
</dbReference>
<proteinExistence type="inferred from homology"/>
<dbReference type="InterPro" id="IPR017449">
    <property type="entry name" value="Pro-tRNA_synth_II"/>
</dbReference>
<evidence type="ECO:0000259" key="23">
    <source>
        <dbReference type="PROSITE" id="PS51185"/>
    </source>
</evidence>
<feature type="non-terminal residue" evidence="24">
    <location>
        <position position="1"/>
    </location>
</feature>